<dbReference type="VEuPathDB" id="FungiDB:BO78DRAFT_472510"/>
<keyword evidence="9" id="KW-1185">Reference proteome</keyword>
<keyword evidence="5" id="KW-0804">Transcription</keyword>
<comment type="subcellular location">
    <subcellularLocation>
        <location evidence="1">Nucleus</location>
    </subcellularLocation>
</comment>
<dbReference type="InterPro" id="IPR036864">
    <property type="entry name" value="Zn2-C6_fun-type_DNA-bd_sf"/>
</dbReference>
<dbReference type="EMBL" id="KZ826392">
    <property type="protein sequence ID" value="PYI02611.1"/>
    <property type="molecule type" value="Genomic_DNA"/>
</dbReference>
<feature type="domain" description="Zn(2)-C6 fungal-type" evidence="7">
    <location>
        <begin position="54"/>
        <end position="84"/>
    </location>
</feature>
<dbReference type="Pfam" id="PF00172">
    <property type="entry name" value="Zn_clus"/>
    <property type="match status" value="1"/>
</dbReference>
<dbReference type="STRING" id="1448318.A0A319DXS9"/>
<dbReference type="SMART" id="SM00066">
    <property type="entry name" value="GAL4"/>
    <property type="match status" value="1"/>
</dbReference>
<evidence type="ECO:0000256" key="2">
    <source>
        <dbReference type="ARBA" id="ARBA00022723"/>
    </source>
</evidence>
<gene>
    <name evidence="8" type="ORF">BO78DRAFT_472510</name>
</gene>
<dbReference type="GO" id="GO:0000981">
    <property type="term" value="F:DNA-binding transcription factor activity, RNA polymerase II-specific"/>
    <property type="evidence" value="ECO:0007669"/>
    <property type="project" value="InterPro"/>
</dbReference>
<dbReference type="PANTHER" id="PTHR47338">
    <property type="entry name" value="ZN(II)2CYS6 TRANSCRIPTION FACTOR (EUROFUNG)-RELATED"/>
    <property type="match status" value="1"/>
</dbReference>
<keyword evidence="2" id="KW-0479">Metal-binding</keyword>
<dbReference type="PROSITE" id="PS50048">
    <property type="entry name" value="ZN2_CY6_FUNGAL_2"/>
    <property type="match status" value="1"/>
</dbReference>
<evidence type="ECO:0000256" key="5">
    <source>
        <dbReference type="ARBA" id="ARBA00023163"/>
    </source>
</evidence>
<evidence type="ECO:0000313" key="8">
    <source>
        <dbReference type="EMBL" id="PYI02611.1"/>
    </source>
</evidence>
<evidence type="ECO:0000259" key="7">
    <source>
        <dbReference type="PROSITE" id="PS50048"/>
    </source>
</evidence>
<keyword evidence="6" id="KW-0539">Nucleus</keyword>
<name>A0A319DXS9_ASPSB</name>
<organism evidence="8 9">
    <name type="scientific">Aspergillus sclerotiicarbonarius (strain CBS 121057 / IBT 28362)</name>
    <dbReference type="NCBI Taxonomy" id="1448318"/>
    <lineage>
        <taxon>Eukaryota</taxon>
        <taxon>Fungi</taxon>
        <taxon>Dikarya</taxon>
        <taxon>Ascomycota</taxon>
        <taxon>Pezizomycotina</taxon>
        <taxon>Eurotiomycetes</taxon>
        <taxon>Eurotiomycetidae</taxon>
        <taxon>Eurotiales</taxon>
        <taxon>Aspergillaceae</taxon>
        <taxon>Aspergillus</taxon>
        <taxon>Aspergillus subgen. Circumdati</taxon>
    </lineage>
</organism>
<dbReference type="AlphaFoldDB" id="A0A319DXS9"/>
<dbReference type="CDD" id="cd00067">
    <property type="entry name" value="GAL4"/>
    <property type="match status" value="1"/>
</dbReference>
<dbReference type="PRINTS" id="PR00755">
    <property type="entry name" value="AFLATOXINBRP"/>
</dbReference>
<evidence type="ECO:0000256" key="1">
    <source>
        <dbReference type="ARBA" id="ARBA00004123"/>
    </source>
</evidence>
<dbReference type="Gene3D" id="4.10.240.10">
    <property type="entry name" value="Zn(2)-C6 fungal-type DNA-binding domain"/>
    <property type="match status" value="1"/>
</dbReference>
<evidence type="ECO:0000313" key="9">
    <source>
        <dbReference type="Proteomes" id="UP000248423"/>
    </source>
</evidence>
<accession>A0A319DXS9</accession>
<sequence length="453" mass="51128">MAIDQTQFSTRQQGNGSIVVGLPASNRGATRLGIISCHISPREKRESRRRTVNSCVRCRIRKIRCGRERPRCQNCLRYGATCRYVQPTRPPTTAPDERHENLARRVSRLEAIVTRLEDLAPDEESPLDEVKMPRLVLGSYWKQLASQVGIQHPASSIKAFKWNVADSGTNSKHPDFVKEEDPPRSRPLNLFAAIDPAFRLGRCRATVYHLLRPGGSHHPHHPQAHSPQGAEGCIDSAIELVQHRYLRLCDSSVPSQKITMEVGRLGEYKARLVVYHRFIKGSDLTANDNGWNQWRQRALQIANDSIIAYQDLLTHPNMGCFHWHIRRHSHLHPVLHILNELSVLDDPTRLPSNIRTLCQGAWNTIADVSMEPNASRVPTEHEDRLLRFLRNLRGRVGQHLYAQGFINNPPLNTPAGELNTDKSWSVISGTDLLESLVDGQGFDFGSSSDSLDI</sequence>
<dbReference type="GO" id="GO:0003677">
    <property type="term" value="F:DNA binding"/>
    <property type="evidence" value="ECO:0007669"/>
    <property type="project" value="UniProtKB-KW"/>
</dbReference>
<keyword evidence="3" id="KW-0805">Transcription regulation</keyword>
<dbReference type="Proteomes" id="UP000248423">
    <property type="component" value="Unassembled WGS sequence"/>
</dbReference>
<evidence type="ECO:0000256" key="3">
    <source>
        <dbReference type="ARBA" id="ARBA00023015"/>
    </source>
</evidence>
<reference evidence="8 9" key="1">
    <citation type="submission" date="2018-02" db="EMBL/GenBank/DDBJ databases">
        <title>The genomes of Aspergillus section Nigri reveals drivers in fungal speciation.</title>
        <authorList>
            <consortium name="DOE Joint Genome Institute"/>
            <person name="Vesth T.C."/>
            <person name="Nybo J."/>
            <person name="Theobald S."/>
            <person name="Brandl J."/>
            <person name="Frisvad J.C."/>
            <person name="Nielsen K.F."/>
            <person name="Lyhne E.K."/>
            <person name="Kogle M.E."/>
            <person name="Kuo A."/>
            <person name="Riley R."/>
            <person name="Clum A."/>
            <person name="Nolan M."/>
            <person name="Lipzen A."/>
            <person name="Salamov A."/>
            <person name="Henrissat B."/>
            <person name="Wiebenga A."/>
            <person name="De vries R.P."/>
            <person name="Grigoriev I.V."/>
            <person name="Mortensen U.H."/>
            <person name="Andersen M.R."/>
            <person name="Baker S.E."/>
        </authorList>
    </citation>
    <scope>NUCLEOTIDE SEQUENCE [LARGE SCALE GENOMIC DNA]</scope>
    <source>
        <strain evidence="8 9">CBS 121057</strain>
    </source>
</reference>
<dbReference type="PANTHER" id="PTHR47338:SF5">
    <property type="entry name" value="ZN(II)2CYS6 TRANSCRIPTION FACTOR (EUROFUNG)"/>
    <property type="match status" value="1"/>
</dbReference>
<evidence type="ECO:0000256" key="4">
    <source>
        <dbReference type="ARBA" id="ARBA00023125"/>
    </source>
</evidence>
<evidence type="ECO:0000256" key="6">
    <source>
        <dbReference type="ARBA" id="ARBA00023242"/>
    </source>
</evidence>
<dbReference type="SUPFAM" id="SSF57701">
    <property type="entry name" value="Zn2/Cys6 DNA-binding domain"/>
    <property type="match status" value="1"/>
</dbReference>
<dbReference type="GO" id="GO:0009893">
    <property type="term" value="P:positive regulation of metabolic process"/>
    <property type="evidence" value="ECO:0007669"/>
    <property type="project" value="UniProtKB-ARBA"/>
</dbReference>
<dbReference type="OrthoDB" id="424974at2759"/>
<dbReference type="InterPro" id="IPR001138">
    <property type="entry name" value="Zn2Cys6_DnaBD"/>
</dbReference>
<dbReference type="InterPro" id="IPR050815">
    <property type="entry name" value="TF_fung"/>
</dbReference>
<protein>
    <recommendedName>
        <fullName evidence="7">Zn(2)-C6 fungal-type domain-containing protein</fullName>
    </recommendedName>
</protein>
<dbReference type="GO" id="GO:0005634">
    <property type="term" value="C:nucleus"/>
    <property type="evidence" value="ECO:0007669"/>
    <property type="project" value="UniProtKB-SubCell"/>
</dbReference>
<dbReference type="PROSITE" id="PS00463">
    <property type="entry name" value="ZN2_CY6_FUNGAL_1"/>
    <property type="match status" value="1"/>
</dbReference>
<keyword evidence="4" id="KW-0238">DNA-binding</keyword>
<dbReference type="GO" id="GO:0008270">
    <property type="term" value="F:zinc ion binding"/>
    <property type="evidence" value="ECO:0007669"/>
    <property type="project" value="InterPro"/>
</dbReference>
<proteinExistence type="predicted"/>